<dbReference type="InParanoid" id="A0A2I2ZA74"/>
<dbReference type="Bgee" id="ENSGGOG00000038336">
    <property type="expression patterns" value="Expressed in heart and 2 other cell types or tissues"/>
</dbReference>
<evidence type="ECO:0000313" key="1">
    <source>
        <dbReference type="Ensembl" id="ENSGGOP00000044163.1"/>
    </source>
</evidence>
<proteinExistence type="predicted"/>
<reference evidence="1 2" key="2">
    <citation type="journal article" date="2012" name="Nature">
        <title>Insights into hominid evolution from the gorilla genome sequence.</title>
        <authorList>
            <person name="Scally A."/>
            <person name="Dutheil J.Y."/>
            <person name="Hillier L.W."/>
            <person name="Jordan G.E."/>
            <person name="Goodhead I."/>
            <person name="Herrero J."/>
            <person name="Hobolth A."/>
            <person name="Lappalainen T."/>
            <person name="Mailund T."/>
            <person name="Marques-Bonet T."/>
            <person name="McCarthy S."/>
            <person name="Montgomery S.H."/>
            <person name="Schwalie P.C."/>
            <person name="Tang Y.A."/>
            <person name="Ward M.C."/>
            <person name="Xue Y."/>
            <person name="Yngvadottir B."/>
            <person name="Alkan C."/>
            <person name="Andersen L.N."/>
            <person name="Ayub Q."/>
            <person name="Ball E.V."/>
            <person name="Beal K."/>
            <person name="Bradley B.J."/>
            <person name="Chen Y."/>
            <person name="Clee C.M."/>
            <person name="Fitzgerald S."/>
            <person name="Graves T.A."/>
            <person name="Gu Y."/>
            <person name="Heath P."/>
            <person name="Heger A."/>
            <person name="Karakoc E."/>
            <person name="Kolb-Kokocinski A."/>
            <person name="Laird G.K."/>
            <person name="Lunter G."/>
            <person name="Meader S."/>
            <person name="Mort M."/>
            <person name="Mullikin J.C."/>
            <person name="Munch K."/>
            <person name="O'Connor T.D."/>
            <person name="Phillips A.D."/>
            <person name="Prado-Martinez J."/>
            <person name="Rogers A.S."/>
            <person name="Sajjadian S."/>
            <person name="Schmidt D."/>
            <person name="Shaw K."/>
            <person name="Simpson J.T."/>
            <person name="Stenson P.D."/>
            <person name="Turner D.J."/>
            <person name="Vigilant L."/>
            <person name="Vilella A.J."/>
            <person name="Whitener W."/>
            <person name="Zhu B."/>
            <person name="Cooper D.N."/>
            <person name="de Jong P."/>
            <person name="Dermitzakis E.T."/>
            <person name="Eichler E.E."/>
            <person name="Flicek P."/>
            <person name="Goldman N."/>
            <person name="Mundy N.I."/>
            <person name="Ning Z."/>
            <person name="Odom D.T."/>
            <person name="Ponting C.P."/>
            <person name="Quail M.A."/>
            <person name="Ryder O.A."/>
            <person name="Searle S.M."/>
            <person name="Warren W.C."/>
            <person name="Wilson R.K."/>
            <person name="Schierup M.H."/>
            <person name="Rogers J."/>
            <person name="Tyler-Smith C."/>
            <person name="Durbin R."/>
        </authorList>
    </citation>
    <scope>NUCLEOTIDE SEQUENCE [LARGE SCALE GENOMIC DNA]</scope>
</reference>
<organism evidence="1 2">
    <name type="scientific">Gorilla gorilla gorilla</name>
    <name type="common">Western lowland gorilla</name>
    <dbReference type="NCBI Taxonomy" id="9595"/>
    <lineage>
        <taxon>Eukaryota</taxon>
        <taxon>Metazoa</taxon>
        <taxon>Chordata</taxon>
        <taxon>Craniata</taxon>
        <taxon>Vertebrata</taxon>
        <taxon>Euteleostomi</taxon>
        <taxon>Mammalia</taxon>
        <taxon>Eutheria</taxon>
        <taxon>Euarchontoglires</taxon>
        <taxon>Primates</taxon>
        <taxon>Haplorrhini</taxon>
        <taxon>Catarrhini</taxon>
        <taxon>Hominidae</taxon>
        <taxon>Gorilla</taxon>
    </lineage>
</organism>
<dbReference type="GeneTree" id="ENSGT00910000147218"/>
<name>A0A2I2ZA74_GORGO</name>
<sequence length="118" mass="13352">MWTSLLPQPGVRLGHANAVPGWNSRGSETGSEIGRYRVSGPPAFKAWTSGFLFGRQISPGKRRQTFLMWSKCRSLVRWTLEALSSLSLEVFKKRLGQARWLTPVIPDFGRPMQADHLR</sequence>
<dbReference type="Proteomes" id="UP000001519">
    <property type="component" value="Chromosome 19"/>
</dbReference>
<dbReference type="OMA" id="RRQTFLM"/>
<dbReference type="AlphaFoldDB" id="A0A2I2ZA74"/>
<dbReference type="EMBL" id="CABD030110865">
    <property type="status" value="NOT_ANNOTATED_CDS"/>
    <property type="molecule type" value="Genomic_DNA"/>
</dbReference>
<reference evidence="2" key="1">
    <citation type="submission" date="2011-05" db="EMBL/GenBank/DDBJ databases">
        <title>Insights into the evolution of the great apes provided by the gorilla genome.</title>
        <authorList>
            <person name="Scally A."/>
        </authorList>
    </citation>
    <scope>NUCLEOTIDE SEQUENCE [LARGE SCALE GENOMIC DNA]</scope>
</reference>
<reference evidence="1" key="4">
    <citation type="submission" date="2025-09" db="UniProtKB">
        <authorList>
            <consortium name="Ensembl"/>
        </authorList>
    </citation>
    <scope>IDENTIFICATION</scope>
</reference>
<evidence type="ECO:0000313" key="2">
    <source>
        <dbReference type="Proteomes" id="UP000001519"/>
    </source>
</evidence>
<reference evidence="1" key="3">
    <citation type="submission" date="2025-08" db="UniProtKB">
        <authorList>
            <consortium name="Ensembl"/>
        </authorList>
    </citation>
    <scope>IDENTIFICATION</scope>
</reference>
<accession>A0A2I2ZA74</accession>
<keyword evidence="2" id="KW-1185">Reference proteome</keyword>
<protein>
    <submittedName>
        <fullName evidence="1">Uncharacterized protein</fullName>
    </submittedName>
</protein>
<dbReference type="Ensembl" id="ENSGGOT00000054669.1">
    <property type="protein sequence ID" value="ENSGGOP00000044163.1"/>
    <property type="gene ID" value="ENSGGOG00000038336.1"/>
</dbReference>